<comment type="caution">
    <text evidence="3">The sequence shown here is derived from an EMBL/GenBank/DDBJ whole genome shotgun (WGS) entry which is preliminary data.</text>
</comment>
<evidence type="ECO:0000259" key="1">
    <source>
        <dbReference type="Pfam" id="PF13173"/>
    </source>
</evidence>
<dbReference type="Proteomes" id="UP000231383">
    <property type="component" value="Unassembled WGS sequence"/>
</dbReference>
<organism evidence="3 4">
    <name type="scientific">Candidatus Roizmanbacteria bacterium CG_4_9_14_0_2_um_filter_39_13</name>
    <dbReference type="NCBI Taxonomy" id="1974839"/>
    <lineage>
        <taxon>Bacteria</taxon>
        <taxon>Candidatus Roizmaniibacteriota</taxon>
    </lineage>
</organism>
<proteinExistence type="predicted"/>
<evidence type="ECO:0000259" key="2">
    <source>
        <dbReference type="Pfam" id="PF13635"/>
    </source>
</evidence>
<dbReference type="InterPro" id="IPR027417">
    <property type="entry name" value="P-loop_NTPase"/>
</dbReference>
<dbReference type="PANTHER" id="PTHR33295">
    <property type="entry name" value="ATPASE"/>
    <property type="match status" value="1"/>
</dbReference>
<reference evidence="4" key="1">
    <citation type="submission" date="2017-09" db="EMBL/GenBank/DDBJ databases">
        <title>Depth-based differentiation of microbial function through sediment-hosted aquifers and enrichment of novel symbionts in the deep terrestrial subsurface.</title>
        <authorList>
            <person name="Probst A.J."/>
            <person name="Ladd B."/>
            <person name="Jarett J.K."/>
            <person name="Geller-Mcgrath D.E."/>
            <person name="Sieber C.M.K."/>
            <person name="Emerson J.B."/>
            <person name="Anantharaman K."/>
            <person name="Thomas B.C."/>
            <person name="Malmstrom R."/>
            <person name="Stieglmeier M."/>
            <person name="Klingl A."/>
            <person name="Woyke T."/>
            <person name="Ryan C.M."/>
            <person name="Banfield J.F."/>
        </authorList>
    </citation>
    <scope>NUCLEOTIDE SEQUENCE [LARGE SCALE GENOMIC DNA]</scope>
</reference>
<dbReference type="SUPFAM" id="SSF52540">
    <property type="entry name" value="P-loop containing nucleoside triphosphate hydrolases"/>
    <property type="match status" value="1"/>
</dbReference>
<dbReference type="InterPro" id="IPR025420">
    <property type="entry name" value="DUF4143"/>
</dbReference>
<evidence type="ECO:0000313" key="3">
    <source>
        <dbReference type="EMBL" id="PJC30273.1"/>
    </source>
</evidence>
<name>A0A2M8EWN0_9BACT</name>
<accession>A0A2M8EWN0</accession>
<protein>
    <recommendedName>
        <fullName evidence="5">ATPase</fullName>
    </recommendedName>
</protein>
<gene>
    <name evidence="3" type="ORF">CO051_06565</name>
</gene>
<evidence type="ECO:0000313" key="4">
    <source>
        <dbReference type="Proteomes" id="UP000231383"/>
    </source>
</evidence>
<dbReference type="Pfam" id="PF13635">
    <property type="entry name" value="DUF4143"/>
    <property type="match status" value="1"/>
</dbReference>
<feature type="domain" description="DUF4143" evidence="2">
    <location>
        <begin position="214"/>
        <end position="351"/>
    </location>
</feature>
<dbReference type="Gene3D" id="3.40.50.300">
    <property type="entry name" value="P-loop containing nucleotide triphosphate hydrolases"/>
    <property type="match status" value="1"/>
</dbReference>
<dbReference type="Pfam" id="PF13173">
    <property type="entry name" value="AAA_14"/>
    <property type="match status" value="1"/>
</dbReference>
<sequence length="393" mass="45652">MIYKRSILPQIEKYIEKKEIIVLTGMRRVGKTTLLKQVFDGIKSENKILLDIENPLTRSYFEEIDFNNIWNNLGVEGLDKTKKAYIFLDEIQAMPEITKAIKYLYDHYDVKFFVTGSSSYYLKNLFPESLAGRKFEFELFPLSFEEFLLFKGVANPFYKSITMTAQYKNKIKYEKTKQYYAEYMLWGGFPEVVLESNLETKKMKLNDIFKAYFEKEVKGLADFSNLSRFRDLMILLVSRVGSKLDISKLASEVGTSRQTINSYLSFLQATYFLSLVPPFSKNIDREVSGSNKVYICDTGLINLLEKVSMGSVLENAVFLNLKKYGKLQYYDKRKGGEIDFILNENCALEVKNKAIDQHFNALKKMSQTLGLKNYYIVSNLFVDKNYVIEAQDL</sequence>
<dbReference type="InterPro" id="IPR041682">
    <property type="entry name" value="AAA_14"/>
</dbReference>
<dbReference type="EMBL" id="PFSC01000170">
    <property type="protein sequence ID" value="PJC30273.1"/>
    <property type="molecule type" value="Genomic_DNA"/>
</dbReference>
<dbReference type="AlphaFoldDB" id="A0A2M8EWN0"/>
<dbReference type="PANTHER" id="PTHR33295:SF8">
    <property type="entry name" value="AAA+ ATPASE DOMAIN-CONTAINING PROTEIN"/>
    <property type="match status" value="1"/>
</dbReference>
<feature type="domain" description="AAA" evidence="1">
    <location>
        <begin position="18"/>
        <end position="148"/>
    </location>
</feature>
<evidence type="ECO:0008006" key="5">
    <source>
        <dbReference type="Google" id="ProtNLM"/>
    </source>
</evidence>